<dbReference type="Proteomes" id="UP001153678">
    <property type="component" value="Unassembled WGS sequence"/>
</dbReference>
<evidence type="ECO:0000313" key="2">
    <source>
        <dbReference type="Proteomes" id="UP001153678"/>
    </source>
</evidence>
<proteinExistence type="predicted"/>
<dbReference type="AlphaFoldDB" id="A0A9W4X6A0"/>
<feature type="non-terminal residue" evidence="1">
    <location>
        <position position="1"/>
    </location>
</feature>
<comment type="caution">
    <text evidence="1">The sequence shown here is derived from an EMBL/GenBank/DDBJ whole genome shotgun (WGS) entry which is preliminary data.</text>
</comment>
<reference evidence="1" key="1">
    <citation type="submission" date="2022-08" db="EMBL/GenBank/DDBJ databases">
        <authorList>
            <person name="Kallberg Y."/>
            <person name="Tangrot J."/>
            <person name="Rosling A."/>
        </authorList>
    </citation>
    <scope>NUCLEOTIDE SEQUENCE</scope>
    <source>
        <strain evidence="1">Wild A</strain>
    </source>
</reference>
<feature type="non-terminal residue" evidence="1">
    <location>
        <position position="43"/>
    </location>
</feature>
<protein>
    <submittedName>
        <fullName evidence="1">2303_t:CDS:1</fullName>
    </submittedName>
</protein>
<organism evidence="1 2">
    <name type="scientific">Funneliformis geosporum</name>
    <dbReference type="NCBI Taxonomy" id="1117311"/>
    <lineage>
        <taxon>Eukaryota</taxon>
        <taxon>Fungi</taxon>
        <taxon>Fungi incertae sedis</taxon>
        <taxon>Mucoromycota</taxon>
        <taxon>Glomeromycotina</taxon>
        <taxon>Glomeromycetes</taxon>
        <taxon>Glomerales</taxon>
        <taxon>Glomeraceae</taxon>
        <taxon>Funneliformis</taxon>
    </lineage>
</organism>
<gene>
    <name evidence="1" type="ORF">FWILDA_LOCUS18366</name>
</gene>
<sequence length="43" mass="4676">EAETIDLTMNSTSEIESEATSIELIQPIAKEVLSSKKTKEIAP</sequence>
<keyword evidence="2" id="KW-1185">Reference proteome</keyword>
<dbReference type="EMBL" id="CAMKVN010017644">
    <property type="protein sequence ID" value="CAI2198021.1"/>
    <property type="molecule type" value="Genomic_DNA"/>
</dbReference>
<accession>A0A9W4X6A0</accession>
<name>A0A9W4X6A0_9GLOM</name>
<evidence type="ECO:0000313" key="1">
    <source>
        <dbReference type="EMBL" id="CAI2198021.1"/>
    </source>
</evidence>